<dbReference type="EMBL" id="WCRY01000021">
    <property type="protein sequence ID" value="KAB4477746.1"/>
    <property type="molecule type" value="Genomic_DNA"/>
</dbReference>
<keyword evidence="1" id="KW-0812">Transmembrane</keyword>
<sequence>MISDCSVDYLLTLIGNHKKAIPGIDEVGMAFFVVCLLLFGRLCSVSFWKGYSLTGSAGLSLDAVSVTTVSLTIAVGALSSVLTGSSLLVTVSFTTVSLTIAVALTSARAVAASAEF</sequence>
<dbReference type="Proteomes" id="UP000436825">
    <property type="component" value="Unassembled WGS sequence"/>
</dbReference>
<evidence type="ECO:0000313" key="2">
    <source>
        <dbReference type="EMBL" id="KAB4309733.1"/>
    </source>
</evidence>
<comment type="caution">
    <text evidence="4">The sequence shown here is derived from an EMBL/GenBank/DDBJ whole genome shotgun (WGS) entry which is preliminary data.</text>
</comment>
<name>A0A6A2HQD7_BACT4</name>
<keyword evidence="1" id="KW-1133">Transmembrane helix</keyword>
<evidence type="ECO:0000313" key="6">
    <source>
        <dbReference type="Proteomes" id="UP000436858"/>
    </source>
</evidence>
<accession>A0A6A2HQD7</accession>
<dbReference type="AlphaFoldDB" id="A0A6A2HQD7"/>
<gene>
    <name evidence="3" type="ORF">GAN75_13030</name>
    <name evidence="4" type="ORF">GAN91_19290</name>
    <name evidence="2" type="ORF">GAO51_17180</name>
</gene>
<keyword evidence="1" id="KW-0472">Membrane</keyword>
<evidence type="ECO:0000313" key="3">
    <source>
        <dbReference type="EMBL" id="KAB4456269.1"/>
    </source>
</evidence>
<proteinExistence type="predicted"/>
<dbReference type="Proteomes" id="UP000436858">
    <property type="component" value="Unassembled WGS sequence"/>
</dbReference>
<reference evidence="5 6" key="1">
    <citation type="journal article" date="2019" name="Nat. Med.">
        <title>A library of human gut bacterial isolates paired with longitudinal multiomics data enables mechanistic microbiome research.</title>
        <authorList>
            <person name="Poyet M."/>
            <person name="Groussin M."/>
            <person name="Gibbons S.M."/>
            <person name="Avila-Pacheco J."/>
            <person name="Jiang X."/>
            <person name="Kearney S.M."/>
            <person name="Perrotta A.R."/>
            <person name="Berdy B."/>
            <person name="Zhao S."/>
            <person name="Lieberman T.D."/>
            <person name="Swanson P.K."/>
            <person name="Smith M."/>
            <person name="Roesemann S."/>
            <person name="Alexander J.E."/>
            <person name="Rich S.A."/>
            <person name="Livny J."/>
            <person name="Vlamakis H."/>
            <person name="Clish C."/>
            <person name="Bullock K."/>
            <person name="Deik A."/>
            <person name="Scott J."/>
            <person name="Pierce K.A."/>
            <person name="Xavier R.J."/>
            <person name="Alm E.J."/>
        </authorList>
    </citation>
    <scope>NUCLEOTIDE SEQUENCE [LARGE SCALE GENOMIC DNA]</scope>
    <source>
        <strain evidence="3 5">BIOML-A160</strain>
        <strain evidence="4 6">BIOML-A162</strain>
        <strain evidence="2 7">BIOML-A188</strain>
    </source>
</reference>
<feature type="transmembrane region" description="Helical" evidence="1">
    <location>
        <begin position="87"/>
        <end position="111"/>
    </location>
</feature>
<feature type="transmembrane region" description="Helical" evidence="1">
    <location>
        <begin position="59"/>
        <end position="81"/>
    </location>
</feature>
<dbReference type="EMBL" id="WCRW01000007">
    <property type="protein sequence ID" value="KAB4456269.1"/>
    <property type="molecule type" value="Genomic_DNA"/>
</dbReference>
<protein>
    <recommendedName>
        <fullName evidence="8">Transmembrane protein</fullName>
    </recommendedName>
</protein>
<evidence type="ECO:0000313" key="5">
    <source>
        <dbReference type="Proteomes" id="UP000436825"/>
    </source>
</evidence>
<evidence type="ECO:0000313" key="7">
    <source>
        <dbReference type="Proteomes" id="UP000440614"/>
    </source>
</evidence>
<organism evidence="4 6">
    <name type="scientific">Bacteroides thetaiotaomicron</name>
    <dbReference type="NCBI Taxonomy" id="818"/>
    <lineage>
        <taxon>Bacteria</taxon>
        <taxon>Pseudomonadati</taxon>
        <taxon>Bacteroidota</taxon>
        <taxon>Bacteroidia</taxon>
        <taxon>Bacteroidales</taxon>
        <taxon>Bacteroidaceae</taxon>
        <taxon>Bacteroides</taxon>
    </lineage>
</organism>
<evidence type="ECO:0008006" key="8">
    <source>
        <dbReference type="Google" id="ProtNLM"/>
    </source>
</evidence>
<dbReference type="Proteomes" id="UP000440614">
    <property type="component" value="Unassembled WGS sequence"/>
</dbReference>
<evidence type="ECO:0000256" key="1">
    <source>
        <dbReference type="SAM" id="Phobius"/>
    </source>
</evidence>
<feature type="transmembrane region" description="Helical" evidence="1">
    <location>
        <begin position="27"/>
        <end position="47"/>
    </location>
</feature>
<evidence type="ECO:0000313" key="4">
    <source>
        <dbReference type="EMBL" id="KAB4477746.1"/>
    </source>
</evidence>
<dbReference type="EMBL" id="WCSY01000017">
    <property type="protein sequence ID" value="KAB4309733.1"/>
    <property type="molecule type" value="Genomic_DNA"/>
</dbReference>